<dbReference type="GO" id="GO:0005886">
    <property type="term" value="C:plasma membrane"/>
    <property type="evidence" value="ECO:0007669"/>
    <property type="project" value="TreeGrafter"/>
</dbReference>
<dbReference type="EMBL" id="PCWN01000007">
    <property type="protein sequence ID" value="PIR03919.1"/>
    <property type="molecule type" value="Genomic_DNA"/>
</dbReference>
<dbReference type="Proteomes" id="UP000229600">
    <property type="component" value="Unassembled WGS sequence"/>
</dbReference>
<proteinExistence type="predicted"/>
<dbReference type="InterPro" id="IPR003848">
    <property type="entry name" value="DUF218"/>
</dbReference>
<dbReference type="CDD" id="cd06259">
    <property type="entry name" value="YdcF-like"/>
    <property type="match status" value="1"/>
</dbReference>
<accession>A0A2H0N4T6</accession>
<evidence type="ECO:0000259" key="1">
    <source>
        <dbReference type="Pfam" id="PF02698"/>
    </source>
</evidence>
<dbReference type="AlphaFoldDB" id="A0A2H0N4T6"/>
<feature type="domain" description="DUF218" evidence="1">
    <location>
        <begin position="48"/>
        <end position="169"/>
    </location>
</feature>
<dbReference type="PANTHER" id="PTHR30336">
    <property type="entry name" value="INNER MEMBRANE PROTEIN, PROBABLE PERMEASE"/>
    <property type="match status" value="1"/>
</dbReference>
<reference evidence="2 3" key="1">
    <citation type="submission" date="2017-09" db="EMBL/GenBank/DDBJ databases">
        <title>Depth-based differentiation of microbial function through sediment-hosted aquifers and enrichment of novel symbionts in the deep terrestrial subsurface.</title>
        <authorList>
            <person name="Probst A.J."/>
            <person name="Ladd B."/>
            <person name="Jarett J.K."/>
            <person name="Geller-Mcgrath D.E."/>
            <person name="Sieber C.M."/>
            <person name="Emerson J.B."/>
            <person name="Anantharaman K."/>
            <person name="Thomas B.C."/>
            <person name="Malmstrom R."/>
            <person name="Stieglmeier M."/>
            <person name="Klingl A."/>
            <person name="Woyke T."/>
            <person name="Ryan C.M."/>
            <person name="Banfield J.F."/>
        </authorList>
    </citation>
    <scope>NUCLEOTIDE SEQUENCE [LARGE SCALE GENOMIC DNA]</scope>
    <source>
        <strain evidence="2">CG11_big_fil_rev_8_21_14_0_20_39_34</strain>
    </source>
</reference>
<dbReference type="InterPro" id="IPR051599">
    <property type="entry name" value="Cell_Envelope_Assoc"/>
</dbReference>
<evidence type="ECO:0000313" key="2">
    <source>
        <dbReference type="EMBL" id="PIR03919.1"/>
    </source>
</evidence>
<protein>
    <recommendedName>
        <fullName evidence="1">DUF218 domain-containing protein</fullName>
    </recommendedName>
</protein>
<dbReference type="PANTHER" id="PTHR30336:SF6">
    <property type="entry name" value="INTEGRAL MEMBRANE PROTEIN"/>
    <property type="match status" value="1"/>
</dbReference>
<sequence length="212" mass="24087">MHKKNTLVSVGLWLVLFGIAALLYANLTILQYRQGIYTDLALVPQAPVALVFGGGMKENGEQSDYQFDRVRAGIELYKSGKVGKIMMTGDDGRRRADEVDAMKKQAMDIGIPDTDIIVDPAGLRTYESCYRAKHIYGLTDIIAVSQNFHLPRIIYFCSRQGIHVVGFSADRRDYESIYFIHVREILARLKGWWQQEVTKPEPQYLGEKIQVL</sequence>
<dbReference type="Pfam" id="PF02698">
    <property type="entry name" value="DUF218"/>
    <property type="match status" value="1"/>
</dbReference>
<evidence type="ECO:0000313" key="3">
    <source>
        <dbReference type="Proteomes" id="UP000229600"/>
    </source>
</evidence>
<name>A0A2H0N4T6_9BACT</name>
<comment type="caution">
    <text evidence="2">The sequence shown here is derived from an EMBL/GenBank/DDBJ whole genome shotgun (WGS) entry which is preliminary data.</text>
</comment>
<organism evidence="2 3">
    <name type="scientific">Candidatus Magasanikbacteria bacterium CG11_big_fil_rev_8_21_14_0_20_39_34</name>
    <dbReference type="NCBI Taxonomy" id="1974653"/>
    <lineage>
        <taxon>Bacteria</taxon>
        <taxon>Candidatus Magasanikiibacteriota</taxon>
    </lineage>
</organism>
<gene>
    <name evidence="2" type="ORF">COV59_01900</name>
</gene>